<dbReference type="InterPro" id="IPR002792">
    <property type="entry name" value="TRAM_dom"/>
</dbReference>
<dbReference type="HAMAP" id="MF_01865">
    <property type="entry name" value="MTTase_RimO"/>
    <property type="match status" value="1"/>
</dbReference>
<feature type="binding site" evidence="8">
    <location>
        <position position="12"/>
    </location>
    <ligand>
        <name>[4Fe-4S] cluster</name>
        <dbReference type="ChEBI" id="CHEBI:49883"/>
        <label>1</label>
    </ligand>
</feature>
<keyword evidence="1 8" id="KW-0004">4Fe-4S</keyword>
<comment type="caution">
    <text evidence="12">The sequence shown here is derived from an EMBL/GenBank/DDBJ whole genome shotgun (WGS) entry which is preliminary data.</text>
</comment>
<dbReference type="EMBL" id="JANPWE010000004">
    <property type="protein sequence ID" value="MCR6545916.1"/>
    <property type="molecule type" value="Genomic_DNA"/>
</dbReference>
<keyword evidence="7 8" id="KW-0411">Iron-sulfur</keyword>
<evidence type="ECO:0000256" key="3">
    <source>
        <dbReference type="ARBA" id="ARBA00022679"/>
    </source>
</evidence>
<dbReference type="EC" id="2.8.4.4" evidence="8"/>
<dbReference type="GO" id="GO:0103039">
    <property type="term" value="F:protein methylthiotransferase activity"/>
    <property type="evidence" value="ECO:0007669"/>
    <property type="project" value="UniProtKB-EC"/>
</dbReference>
<dbReference type="Gene3D" id="3.40.50.12160">
    <property type="entry name" value="Methylthiotransferase, N-terminal domain"/>
    <property type="match status" value="1"/>
</dbReference>
<evidence type="ECO:0000313" key="12">
    <source>
        <dbReference type="EMBL" id="MCR6545916.1"/>
    </source>
</evidence>
<dbReference type="InterPro" id="IPR058240">
    <property type="entry name" value="rSAM_sf"/>
</dbReference>
<dbReference type="InterPro" id="IPR007197">
    <property type="entry name" value="rSAM"/>
</dbReference>
<dbReference type="SMART" id="SM00729">
    <property type="entry name" value="Elp3"/>
    <property type="match status" value="1"/>
</dbReference>
<keyword evidence="4 8" id="KW-0949">S-adenosyl-L-methionine</keyword>
<keyword evidence="3 8" id="KW-0808">Transferase</keyword>
<dbReference type="SUPFAM" id="SSF102114">
    <property type="entry name" value="Radical SAM enzymes"/>
    <property type="match status" value="1"/>
</dbReference>
<organism evidence="12 13">
    <name type="scientific">Dehalobacterium formicoaceticum</name>
    <dbReference type="NCBI Taxonomy" id="51515"/>
    <lineage>
        <taxon>Bacteria</taxon>
        <taxon>Bacillati</taxon>
        <taxon>Bacillota</taxon>
        <taxon>Clostridia</taxon>
        <taxon>Eubacteriales</taxon>
        <taxon>Peptococcaceae</taxon>
        <taxon>Dehalobacterium</taxon>
    </lineage>
</organism>
<comment type="subcellular location">
    <subcellularLocation>
        <location evidence="8">Cytoplasm</location>
    </subcellularLocation>
</comment>
<keyword evidence="12" id="KW-0689">Ribosomal protein</keyword>
<dbReference type="Pfam" id="PF00919">
    <property type="entry name" value="UPF0004"/>
    <property type="match status" value="1"/>
</dbReference>
<evidence type="ECO:0000259" key="10">
    <source>
        <dbReference type="PROSITE" id="PS51449"/>
    </source>
</evidence>
<dbReference type="NCBIfam" id="TIGR01125">
    <property type="entry name" value="30S ribosomal protein S12 methylthiotransferase RimO"/>
    <property type="match status" value="1"/>
</dbReference>
<feature type="binding site" evidence="8">
    <location>
        <position position="153"/>
    </location>
    <ligand>
        <name>[4Fe-4S] cluster</name>
        <dbReference type="ChEBI" id="CHEBI:49883"/>
        <label>2</label>
        <note>4Fe-4S-S-AdoMet</note>
    </ligand>
</feature>
<dbReference type="SFLD" id="SFLDG01082">
    <property type="entry name" value="B12-binding_domain_containing"/>
    <property type="match status" value="1"/>
</dbReference>
<feature type="binding site" evidence="8">
    <location>
        <position position="157"/>
    </location>
    <ligand>
        <name>[4Fe-4S] cluster</name>
        <dbReference type="ChEBI" id="CHEBI:49883"/>
        <label>2</label>
        <note>4Fe-4S-S-AdoMet</note>
    </ligand>
</feature>
<dbReference type="InterPro" id="IPR006638">
    <property type="entry name" value="Elp3/MiaA/NifB-like_rSAM"/>
</dbReference>
<gene>
    <name evidence="8 12" type="primary">rimO</name>
    <name evidence="12" type="ORF">NVS47_10400</name>
</gene>
<evidence type="ECO:0000256" key="6">
    <source>
        <dbReference type="ARBA" id="ARBA00023004"/>
    </source>
</evidence>
<feature type="binding site" evidence="8">
    <location>
        <position position="82"/>
    </location>
    <ligand>
        <name>[4Fe-4S] cluster</name>
        <dbReference type="ChEBI" id="CHEBI:49883"/>
        <label>1</label>
    </ligand>
</feature>
<dbReference type="Gene3D" id="2.40.50.140">
    <property type="entry name" value="Nucleic acid-binding proteins"/>
    <property type="match status" value="1"/>
</dbReference>
<evidence type="ECO:0000256" key="1">
    <source>
        <dbReference type="ARBA" id="ARBA00022485"/>
    </source>
</evidence>
<dbReference type="CDD" id="cd01335">
    <property type="entry name" value="Radical_SAM"/>
    <property type="match status" value="1"/>
</dbReference>
<dbReference type="Pfam" id="PF04055">
    <property type="entry name" value="Radical_SAM"/>
    <property type="match status" value="1"/>
</dbReference>
<protein>
    <recommendedName>
        <fullName evidence="8">Ribosomal protein uS12 methylthiotransferase RimO</fullName>
        <shortName evidence="8">uS12 MTTase</shortName>
        <shortName evidence="8">uS12 methylthiotransferase</shortName>
        <ecNumber evidence="8">2.8.4.4</ecNumber>
    </recommendedName>
    <alternativeName>
        <fullName evidence="8">Ribosomal protein uS12 (aspartate-C(3))-methylthiotransferase</fullName>
    </alternativeName>
    <alternativeName>
        <fullName evidence="8">Ribosome maturation factor RimO</fullName>
    </alternativeName>
</protein>
<feature type="domain" description="Radical SAM core" evidence="11">
    <location>
        <begin position="139"/>
        <end position="368"/>
    </location>
</feature>
<dbReference type="InterPro" id="IPR005840">
    <property type="entry name" value="Ribosomal_uS12_MeSTrfase_RimO"/>
</dbReference>
<dbReference type="SFLD" id="SFLDF00274">
    <property type="entry name" value="ribosomal_protein_S12_methylth"/>
    <property type="match status" value="1"/>
</dbReference>
<comment type="catalytic activity">
    <reaction evidence="8">
        <text>L-aspartate(89)-[ribosomal protein uS12]-hydrogen + (sulfur carrier)-SH + AH2 + 2 S-adenosyl-L-methionine = 3-methylsulfanyl-L-aspartate(89)-[ribosomal protein uS12]-hydrogen + (sulfur carrier)-H + 5'-deoxyadenosine + L-methionine + A + S-adenosyl-L-homocysteine + 2 H(+)</text>
        <dbReference type="Rhea" id="RHEA:37087"/>
        <dbReference type="Rhea" id="RHEA-COMP:10460"/>
        <dbReference type="Rhea" id="RHEA-COMP:10461"/>
        <dbReference type="Rhea" id="RHEA-COMP:14737"/>
        <dbReference type="Rhea" id="RHEA-COMP:14739"/>
        <dbReference type="ChEBI" id="CHEBI:13193"/>
        <dbReference type="ChEBI" id="CHEBI:15378"/>
        <dbReference type="ChEBI" id="CHEBI:17319"/>
        <dbReference type="ChEBI" id="CHEBI:17499"/>
        <dbReference type="ChEBI" id="CHEBI:29917"/>
        <dbReference type="ChEBI" id="CHEBI:29961"/>
        <dbReference type="ChEBI" id="CHEBI:57844"/>
        <dbReference type="ChEBI" id="CHEBI:57856"/>
        <dbReference type="ChEBI" id="CHEBI:59789"/>
        <dbReference type="ChEBI" id="CHEBI:64428"/>
        <dbReference type="ChEBI" id="CHEBI:73599"/>
        <dbReference type="EC" id="2.8.4.4"/>
    </reaction>
</comment>
<dbReference type="InterPro" id="IPR020612">
    <property type="entry name" value="Methylthiotransferase_CS"/>
</dbReference>
<evidence type="ECO:0000256" key="5">
    <source>
        <dbReference type="ARBA" id="ARBA00022723"/>
    </source>
</evidence>
<evidence type="ECO:0000256" key="4">
    <source>
        <dbReference type="ARBA" id="ARBA00022691"/>
    </source>
</evidence>
<dbReference type="PROSITE" id="PS50926">
    <property type="entry name" value="TRAM"/>
    <property type="match status" value="1"/>
</dbReference>
<evidence type="ECO:0000256" key="8">
    <source>
        <dbReference type="HAMAP-Rule" id="MF_01865"/>
    </source>
</evidence>
<dbReference type="Gene3D" id="3.80.30.20">
    <property type="entry name" value="tm_1862 like domain"/>
    <property type="match status" value="1"/>
</dbReference>
<keyword evidence="6 8" id="KW-0408">Iron</keyword>
<dbReference type="InterPro" id="IPR038135">
    <property type="entry name" value="Methylthiotransferase_N_sf"/>
</dbReference>
<comment type="cofactor">
    <cofactor evidence="8">
        <name>[4Fe-4S] cluster</name>
        <dbReference type="ChEBI" id="CHEBI:49883"/>
    </cofactor>
    <text evidence="8">Binds 2 [4Fe-4S] clusters. One cluster is coordinated with 3 cysteines and an exchangeable S-adenosyl-L-methionine.</text>
</comment>
<keyword evidence="12" id="KW-0687">Ribonucleoprotein</keyword>
<dbReference type="PROSITE" id="PS01278">
    <property type="entry name" value="MTTASE_RADICAL"/>
    <property type="match status" value="1"/>
</dbReference>
<accession>A0ABT1Y4W5</accession>
<keyword evidence="2 8" id="KW-0963">Cytoplasm</keyword>
<dbReference type="RefSeq" id="WP_089611272.1">
    <property type="nucleotide sequence ID" value="NZ_CP022121.1"/>
</dbReference>
<comment type="function">
    <text evidence="8">Catalyzes the methylthiolation of an aspartic acid residue of ribosomal protein uS12.</text>
</comment>
<dbReference type="PANTHER" id="PTHR43837:SF1">
    <property type="entry name" value="RIBOSOMAL PROTEIN US12 METHYLTHIOTRANSFERASE RIMO"/>
    <property type="match status" value="1"/>
</dbReference>
<dbReference type="InterPro" id="IPR013848">
    <property type="entry name" value="Methylthiotransferase_N"/>
</dbReference>
<feature type="binding site" evidence="8">
    <location>
        <position position="48"/>
    </location>
    <ligand>
        <name>[4Fe-4S] cluster</name>
        <dbReference type="ChEBI" id="CHEBI:49883"/>
        <label>1</label>
    </ligand>
</feature>
<feature type="domain" description="MTTase N-terminal" evidence="10">
    <location>
        <begin position="3"/>
        <end position="119"/>
    </location>
</feature>
<comment type="similarity">
    <text evidence="8">Belongs to the methylthiotransferase family. RimO subfamily.</text>
</comment>
<evidence type="ECO:0000259" key="9">
    <source>
        <dbReference type="PROSITE" id="PS50926"/>
    </source>
</evidence>
<keyword evidence="5 8" id="KW-0479">Metal-binding</keyword>
<dbReference type="SFLD" id="SFLDS00029">
    <property type="entry name" value="Radical_SAM"/>
    <property type="match status" value="1"/>
</dbReference>
<evidence type="ECO:0000313" key="13">
    <source>
        <dbReference type="Proteomes" id="UP001524944"/>
    </source>
</evidence>
<keyword evidence="13" id="KW-1185">Reference proteome</keyword>
<dbReference type="NCBIfam" id="TIGR00089">
    <property type="entry name" value="MiaB/RimO family radical SAM methylthiotransferase"/>
    <property type="match status" value="1"/>
</dbReference>
<dbReference type="PROSITE" id="PS51449">
    <property type="entry name" value="MTTASE_N"/>
    <property type="match status" value="1"/>
</dbReference>
<evidence type="ECO:0000256" key="2">
    <source>
        <dbReference type="ARBA" id="ARBA00022490"/>
    </source>
</evidence>
<dbReference type="InterPro" id="IPR012340">
    <property type="entry name" value="NA-bd_OB-fold"/>
</dbReference>
<dbReference type="GO" id="GO:0005840">
    <property type="term" value="C:ribosome"/>
    <property type="evidence" value="ECO:0007669"/>
    <property type="project" value="UniProtKB-KW"/>
</dbReference>
<feature type="domain" description="TRAM" evidence="9">
    <location>
        <begin position="371"/>
        <end position="439"/>
    </location>
</feature>
<dbReference type="PROSITE" id="PS51918">
    <property type="entry name" value="RADICAL_SAM"/>
    <property type="match status" value="1"/>
</dbReference>
<dbReference type="InterPro" id="IPR005839">
    <property type="entry name" value="Methylthiotransferase"/>
</dbReference>
<dbReference type="Pfam" id="PF18693">
    <property type="entry name" value="TRAM_2"/>
    <property type="match status" value="1"/>
</dbReference>
<dbReference type="Proteomes" id="UP001524944">
    <property type="component" value="Unassembled WGS sequence"/>
</dbReference>
<evidence type="ECO:0000256" key="7">
    <source>
        <dbReference type="ARBA" id="ARBA00023014"/>
    </source>
</evidence>
<feature type="binding site" evidence="8">
    <location>
        <position position="160"/>
    </location>
    <ligand>
        <name>[4Fe-4S] cluster</name>
        <dbReference type="ChEBI" id="CHEBI:49883"/>
        <label>2</label>
        <note>4Fe-4S-S-AdoMet</note>
    </ligand>
</feature>
<reference evidence="12 13" key="1">
    <citation type="submission" date="2022-08" db="EMBL/GenBank/DDBJ databases">
        <title>Proteogenomics of the novel Dehalobacterium formicoaceticum strain EZ94 highlights a key role of methyltransferases during anaerobic dichloromethane degradation.</title>
        <authorList>
            <person name="Wasmund K."/>
        </authorList>
    </citation>
    <scope>NUCLEOTIDE SEQUENCE [LARGE SCALE GENOMIC DNA]</scope>
    <source>
        <strain evidence="12 13">EZ94</strain>
    </source>
</reference>
<dbReference type="InterPro" id="IPR023404">
    <property type="entry name" value="rSAM_horseshoe"/>
</dbReference>
<sequence length="440" mass="50260">MDFYVALTSLGCSKNLVDSEIMLGILRNDRFIITKEFSQAQIIVVNTCGFILPAKKESIETILEMASYKKKGRCQLLIVTGCLAEKYREELLKEIPEIDGILGTSEFSQIGDLIQEKLAGMIPKHSGKIQALNPDRYLTTPQHMAYVKIAEGCDNHCTYCLIPQLRGAYRSRPIEEILSEVRLLIAKGVKEINLIAQDSTYYGLDLYGKEKLPELLDTIAQEKIQWIRVLYCYPERITDELLQVMAKHDNICHYLDIPLQHADQNILRRMGRKGSRDSLEKLITHIRTMMPDVALRTTFMVGFPGETEEQFQVLLDFIEKCRFDWLGAFTYSQEEDTPASLFKDQVPEEVKEERYHRLMSLQSKISQQNQSKWVGKTISVIIEGKLSDNPEYYKGRSRYQAPDVDGVVLIKGDTLPEGEIKQVLVTGSDIYDLIGEIIES</sequence>
<name>A0ABT1Y4W5_9FIRM</name>
<evidence type="ECO:0000259" key="11">
    <source>
        <dbReference type="PROSITE" id="PS51918"/>
    </source>
</evidence>
<dbReference type="SFLD" id="SFLDG01061">
    <property type="entry name" value="methylthiotransferase"/>
    <property type="match status" value="1"/>
</dbReference>
<proteinExistence type="inferred from homology"/>
<dbReference type="PANTHER" id="PTHR43837">
    <property type="entry name" value="RIBOSOMAL PROTEIN S12 METHYLTHIOTRANSFERASE RIMO"/>
    <property type="match status" value="1"/>
</dbReference>